<dbReference type="STRING" id="104663.SAMN04488121_103475"/>
<dbReference type="PROSITE" id="PS50231">
    <property type="entry name" value="RICIN_B_LECTIN"/>
    <property type="match status" value="1"/>
</dbReference>
<dbReference type="InterPro" id="IPR035992">
    <property type="entry name" value="Ricin_B-like_lectins"/>
</dbReference>
<dbReference type="InterPro" id="IPR000772">
    <property type="entry name" value="Ricin_B_lectin"/>
</dbReference>
<name>A0A1G7RI07_CHIFI</name>
<dbReference type="Pfam" id="PF14200">
    <property type="entry name" value="RicinB_lectin_2"/>
    <property type="match status" value="2"/>
</dbReference>
<feature type="domain" description="Ricin B lectin" evidence="2">
    <location>
        <begin position="430"/>
        <end position="567"/>
    </location>
</feature>
<dbReference type="CDD" id="cd11576">
    <property type="entry name" value="GH99_GH71_like_2"/>
    <property type="match status" value="1"/>
</dbReference>
<evidence type="ECO:0000259" key="2">
    <source>
        <dbReference type="SMART" id="SM00458"/>
    </source>
</evidence>
<keyword evidence="1" id="KW-0732">Signal</keyword>
<dbReference type="CDD" id="cd00161">
    <property type="entry name" value="beta-trefoil_Ricin-like"/>
    <property type="match status" value="1"/>
</dbReference>
<organism evidence="3 4">
    <name type="scientific">Chitinophaga filiformis</name>
    <name type="common">Myxococcus filiformis</name>
    <name type="synonym">Flexibacter filiformis</name>
    <dbReference type="NCBI Taxonomy" id="104663"/>
    <lineage>
        <taxon>Bacteria</taxon>
        <taxon>Pseudomonadati</taxon>
        <taxon>Bacteroidota</taxon>
        <taxon>Chitinophagia</taxon>
        <taxon>Chitinophagales</taxon>
        <taxon>Chitinophagaceae</taxon>
        <taxon>Chitinophaga</taxon>
    </lineage>
</organism>
<keyword evidence="3" id="KW-0430">Lectin</keyword>
<evidence type="ECO:0000256" key="1">
    <source>
        <dbReference type="SAM" id="SignalP"/>
    </source>
</evidence>
<gene>
    <name evidence="3" type="ORF">SAMN04488121_103475</name>
</gene>
<dbReference type="GO" id="GO:0030246">
    <property type="term" value="F:carbohydrate binding"/>
    <property type="evidence" value="ECO:0007669"/>
    <property type="project" value="UniProtKB-KW"/>
</dbReference>
<dbReference type="PROSITE" id="PS51257">
    <property type="entry name" value="PROKAR_LIPOPROTEIN"/>
    <property type="match status" value="1"/>
</dbReference>
<reference evidence="4" key="1">
    <citation type="submission" date="2016-10" db="EMBL/GenBank/DDBJ databases">
        <authorList>
            <person name="Varghese N."/>
            <person name="Submissions S."/>
        </authorList>
    </citation>
    <scope>NUCLEOTIDE SEQUENCE [LARGE SCALE GENOMIC DNA]</scope>
    <source>
        <strain evidence="4">DSM 527</strain>
    </source>
</reference>
<dbReference type="AlphaFoldDB" id="A0A1G7RI07"/>
<evidence type="ECO:0000313" key="3">
    <source>
        <dbReference type="EMBL" id="SDG10427.1"/>
    </source>
</evidence>
<dbReference type="SUPFAM" id="SSF50370">
    <property type="entry name" value="Ricin B-like lectins"/>
    <property type="match status" value="1"/>
</dbReference>
<protein>
    <submittedName>
        <fullName evidence="3">Ricin-type beta-trefoil lectin domain-like</fullName>
    </submittedName>
</protein>
<accession>A0A1G7RI07</accession>
<dbReference type="Gene3D" id="3.20.20.80">
    <property type="entry name" value="Glycosidases"/>
    <property type="match status" value="1"/>
</dbReference>
<dbReference type="EMBL" id="FNBN01000003">
    <property type="protein sequence ID" value="SDG10427.1"/>
    <property type="molecule type" value="Genomic_DNA"/>
</dbReference>
<feature type="signal peptide" evidence="1">
    <location>
        <begin position="1"/>
        <end position="21"/>
    </location>
</feature>
<dbReference type="Proteomes" id="UP000199045">
    <property type="component" value="Unassembled WGS sequence"/>
</dbReference>
<dbReference type="Gene3D" id="2.80.10.50">
    <property type="match status" value="3"/>
</dbReference>
<sequence length="569" mass="61923">MKKTCLALGLLIALLSACTKKENNTETIPTPSGLTADAVPKGSPIGDVVGKVTVGYQGWFTAPGDGSAVDRWTHQNLEMWPDTREYAVTYQTPFPALGNGQPAKMFSSYDQSTVDVHFRWMQENGIDCAALQRFTGELSDPPFKSQRDGMARKVRAAAEATGRKFYVMYDISGDAEMQSRLKTDWINTIKGSLDLLSSPAYAKQNGKPVVCIFGMGYKGAKEPGGGDSAACIDVINWFKSQGCYVIGSVPMDWRTPNVFSRTNFMKVYESFNMLAPWAVAAQVVASYQPWIQGDYDYCESHGIDYQPIAYPGFSFHNTNAGSPLNEIPRNHGDFMWAQVAVMKKVGVKSLYIAMFDEVNEGTAIFKVAENASQSPAGTTFVNLDQDGVAVSSDFYLRLVHDAGRMIKGEIPYQATHPTPHIIGGKGPLADGTYRIINRNSNLALDAKGQGTVNQTPVQQWPYSGGSNQQWAITSLGGDHYRIIGVQSGKALDIAGQSLDDGAKVQLYDYNSGANQQWIISPTAGGYYTIQCVQSGKVIEVPALSTTSGTLIEQYGLNNGTNQQWIISAP</sequence>
<dbReference type="SMART" id="SM00458">
    <property type="entry name" value="RICIN"/>
    <property type="match status" value="1"/>
</dbReference>
<proteinExistence type="predicted"/>
<evidence type="ECO:0000313" key="4">
    <source>
        <dbReference type="Proteomes" id="UP000199045"/>
    </source>
</evidence>
<dbReference type="RefSeq" id="WP_176842291.1">
    <property type="nucleotide sequence ID" value="NZ_FNBN01000003.1"/>
</dbReference>
<feature type="chain" id="PRO_5011523401" evidence="1">
    <location>
        <begin position="22"/>
        <end position="569"/>
    </location>
</feature>